<dbReference type="SUPFAM" id="SSF109604">
    <property type="entry name" value="HD-domain/PDEase-like"/>
    <property type="match status" value="1"/>
</dbReference>
<accession>A0ABT7JIT8</accession>
<comment type="caution">
    <text evidence="3">The sequence shown here is derived from an EMBL/GenBank/DDBJ whole genome shotgun (WGS) entry which is preliminary data.</text>
</comment>
<dbReference type="Pfam" id="PF13487">
    <property type="entry name" value="HD_5"/>
    <property type="match status" value="1"/>
</dbReference>
<protein>
    <submittedName>
        <fullName evidence="3">HD-GYP domain-containing protein</fullName>
        <ecNumber evidence="3">3.1.4.-</ecNumber>
    </submittedName>
</protein>
<evidence type="ECO:0000313" key="3">
    <source>
        <dbReference type="EMBL" id="MDL2344970.1"/>
    </source>
</evidence>
<dbReference type="Proteomes" id="UP001302059">
    <property type="component" value="Unassembled WGS sequence"/>
</dbReference>
<dbReference type="Pfam" id="PF13185">
    <property type="entry name" value="GAF_2"/>
    <property type="match status" value="1"/>
</dbReference>
<reference evidence="3 4" key="1">
    <citation type="submission" date="2023-05" db="EMBL/GenBank/DDBJ databases">
        <authorList>
            <person name="Gao F."/>
        </authorList>
    </citation>
    <scope>NUCLEOTIDE SEQUENCE [LARGE SCALE GENOMIC DNA]</scope>
    <source>
        <strain evidence="3 4">MIMF12</strain>
    </source>
</reference>
<dbReference type="EC" id="3.1.4.-" evidence="3"/>
<dbReference type="GO" id="GO:0016787">
    <property type="term" value="F:hydrolase activity"/>
    <property type="evidence" value="ECO:0007669"/>
    <property type="project" value="UniProtKB-KW"/>
</dbReference>
<dbReference type="PANTHER" id="PTHR45228:SF8">
    <property type="entry name" value="TWO-COMPONENT RESPONSE REGULATOR-RELATED"/>
    <property type="match status" value="1"/>
</dbReference>
<feature type="non-terminal residue" evidence="3">
    <location>
        <position position="1"/>
    </location>
</feature>
<dbReference type="SUPFAM" id="SSF55781">
    <property type="entry name" value="GAF domain-like"/>
    <property type="match status" value="1"/>
</dbReference>
<proteinExistence type="predicted"/>
<dbReference type="SMART" id="SM00471">
    <property type="entry name" value="HDc"/>
    <property type="match status" value="1"/>
</dbReference>
<dbReference type="EMBL" id="JASNGB010000132">
    <property type="protein sequence ID" value="MDL2344970.1"/>
    <property type="molecule type" value="Genomic_DNA"/>
</dbReference>
<dbReference type="InterPro" id="IPR003018">
    <property type="entry name" value="GAF"/>
</dbReference>
<dbReference type="Gene3D" id="3.30.450.40">
    <property type="match status" value="1"/>
</dbReference>
<dbReference type="CDD" id="cd00077">
    <property type="entry name" value="HDc"/>
    <property type="match status" value="1"/>
</dbReference>
<dbReference type="PANTHER" id="PTHR45228">
    <property type="entry name" value="CYCLIC DI-GMP PHOSPHODIESTERASE TM_0186-RELATED"/>
    <property type="match status" value="1"/>
</dbReference>
<evidence type="ECO:0000256" key="1">
    <source>
        <dbReference type="SAM" id="MobiDB-lite"/>
    </source>
</evidence>
<evidence type="ECO:0000259" key="2">
    <source>
        <dbReference type="PROSITE" id="PS51832"/>
    </source>
</evidence>
<dbReference type="Gene3D" id="1.10.3210.10">
    <property type="entry name" value="Hypothetical protein af1432"/>
    <property type="match status" value="1"/>
</dbReference>
<organism evidence="3 4">
    <name type="scientific">Deinococcus rhizophilus</name>
    <dbReference type="NCBI Taxonomy" id="3049544"/>
    <lineage>
        <taxon>Bacteria</taxon>
        <taxon>Thermotogati</taxon>
        <taxon>Deinococcota</taxon>
        <taxon>Deinococci</taxon>
        <taxon>Deinococcales</taxon>
        <taxon>Deinococcaceae</taxon>
        <taxon>Deinococcus</taxon>
    </lineage>
</organism>
<keyword evidence="4" id="KW-1185">Reference proteome</keyword>
<sequence length="310" mass="33434">GAGLAWAALADRRVLRVPDLQTDPRVYRREQLGAGAMMAVPLLSSQDEPLGALILTREPERPFGEADEHLALLLGSLAARMLERDAHLGDLRATLDAALETLGVAVELRDFETQGHTERVTHLALTFGATLGLTPERLLGLRQGAALHDIGKLGVPDAVLLKPGRLTPEERALIETHAPRGAELAARIPFLHPEAHGVIRSHHERWDGAGYPDGLRGETIPLLARIFALCDVYDALTSDRPYRAALDPQEALGLLEAGQGTQFDPALVGRFVALQRAGVFGPPWTAPTRAPRDEAPPPPRLPQRPAAGED</sequence>
<dbReference type="PROSITE" id="PS51832">
    <property type="entry name" value="HD_GYP"/>
    <property type="match status" value="1"/>
</dbReference>
<gene>
    <name evidence="3" type="ORF">QOL99_12535</name>
</gene>
<dbReference type="InterPro" id="IPR003607">
    <property type="entry name" value="HD/PDEase_dom"/>
</dbReference>
<dbReference type="RefSeq" id="WP_285524261.1">
    <property type="nucleotide sequence ID" value="NZ_JASNGB010000132.1"/>
</dbReference>
<feature type="domain" description="HD-GYP" evidence="2">
    <location>
        <begin position="91"/>
        <end position="287"/>
    </location>
</feature>
<dbReference type="InterPro" id="IPR052020">
    <property type="entry name" value="Cyclic_di-GMP/3'3'-cGAMP_PDE"/>
</dbReference>
<dbReference type="InterPro" id="IPR029016">
    <property type="entry name" value="GAF-like_dom_sf"/>
</dbReference>
<feature type="region of interest" description="Disordered" evidence="1">
    <location>
        <begin position="282"/>
        <end position="310"/>
    </location>
</feature>
<name>A0ABT7JIT8_9DEIO</name>
<evidence type="ECO:0000313" key="4">
    <source>
        <dbReference type="Proteomes" id="UP001302059"/>
    </source>
</evidence>
<dbReference type="InterPro" id="IPR037522">
    <property type="entry name" value="HD_GYP_dom"/>
</dbReference>
<keyword evidence="3" id="KW-0378">Hydrolase</keyword>